<dbReference type="Proteomes" id="UP000179237">
    <property type="component" value="Unassembled WGS sequence"/>
</dbReference>
<organism evidence="1 2">
    <name type="scientific">Candidatus Collierbacteria bacterium RIFOXYD1_FULL_40_9</name>
    <dbReference type="NCBI Taxonomy" id="1817731"/>
    <lineage>
        <taxon>Bacteria</taxon>
        <taxon>Candidatus Collieribacteriota</taxon>
    </lineage>
</organism>
<reference evidence="1 2" key="1">
    <citation type="journal article" date="2016" name="Nat. Commun.">
        <title>Thousands of microbial genomes shed light on interconnected biogeochemical processes in an aquifer system.</title>
        <authorList>
            <person name="Anantharaman K."/>
            <person name="Brown C.T."/>
            <person name="Hug L.A."/>
            <person name="Sharon I."/>
            <person name="Castelle C.J."/>
            <person name="Probst A.J."/>
            <person name="Thomas B.C."/>
            <person name="Singh A."/>
            <person name="Wilkins M.J."/>
            <person name="Karaoz U."/>
            <person name="Brodie E.L."/>
            <person name="Williams K.H."/>
            <person name="Hubbard S.S."/>
            <person name="Banfield J.F."/>
        </authorList>
    </citation>
    <scope>NUCLEOTIDE SEQUENCE [LARGE SCALE GENOMIC DNA]</scope>
</reference>
<evidence type="ECO:0000313" key="2">
    <source>
        <dbReference type="Proteomes" id="UP000179237"/>
    </source>
</evidence>
<gene>
    <name evidence="1" type="ORF">A2572_03265</name>
</gene>
<comment type="caution">
    <text evidence="1">The sequence shown here is derived from an EMBL/GenBank/DDBJ whole genome shotgun (WGS) entry which is preliminary data.</text>
</comment>
<sequence length="259" mass="30279">MNSIWITLIIVGIAYYLLSKRIGSVENKVAEDNIIPFSLKLHFNIHRAVIFSPQILNRAKVTKEELDKGYDKWTKGFKDKWYGFLKDKDSQLGQENTNFNATYLSSDNMFIIEGSSEGKSLSYVVPNRTPLNNTRLWDQTLRYYPSKDKDLRNEEIRLEVDLRSEDFDGKTMCLITVGHREFENKTLAKSKYIKLLDFPLSYPYTREQISEGELKKFGFEKKDTTPWFDKDDFGKVTAHPWDTEIVYKHESGAEISWLT</sequence>
<name>A0A1F5FWX2_9BACT</name>
<accession>A0A1F5FWX2</accession>
<evidence type="ECO:0000313" key="1">
    <source>
        <dbReference type="EMBL" id="OGD84119.1"/>
    </source>
</evidence>
<dbReference type="AlphaFoldDB" id="A0A1F5FWX2"/>
<protein>
    <submittedName>
        <fullName evidence="1">Uncharacterized protein</fullName>
    </submittedName>
</protein>
<dbReference type="EMBL" id="MFAQ01000002">
    <property type="protein sequence ID" value="OGD84119.1"/>
    <property type="molecule type" value="Genomic_DNA"/>
</dbReference>
<proteinExistence type="predicted"/>